<gene>
    <name evidence="3" type="ORF">EDB95_4909</name>
</gene>
<proteinExistence type="predicted"/>
<feature type="region of interest" description="Disordered" evidence="1">
    <location>
        <begin position="375"/>
        <end position="399"/>
    </location>
</feature>
<evidence type="ECO:0000313" key="3">
    <source>
        <dbReference type="EMBL" id="TDW97070.1"/>
    </source>
</evidence>
<reference evidence="3 4" key="1">
    <citation type="submission" date="2019-03" db="EMBL/GenBank/DDBJ databases">
        <title>Genomic Encyclopedia of Type Strains, Phase IV (KMG-IV): sequencing the most valuable type-strain genomes for metagenomic binning, comparative biology and taxonomic classification.</title>
        <authorList>
            <person name="Goeker M."/>
        </authorList>
    </citation>
    <scope>NUCLEOTIDE SEQUENCE [LARGE SCALE GENOMIC DNA]</scope>
    <source>
        <strain evidence="3 4">DSM 100059</strain>
    </source>
</reference>
<feature type="domain" description="MobA/VirD2-like nuclease" evidence="2">
    <location>
        <begin position="17"/>
        <end position="151"/>
    </location>
</feature>
<comment type="caution">
    <text evidence="3">The sequence shown here is derived from an EMBL/GenBank/DDBJ whole genome shotgun (WGS) entry which is preliminary data.</text>
</comment>
<evidence type="ECO:0000313" key="4">
    <source>
        <dbReference type="Proteomes" id="UP000294498"/>
    </source>
</evidence>
<accession>A0A4R8DJ87</accession>
<dbReference type="Proteomes" id="UP000294498">
    <property type="component" value="Unassembled WGS sequence"/>
</dbReference>
<dbReference type="EMBL" id="SODV01000002">
    <property type="protein sequence ID" value="TDW97070.1"/>
    <property type="molecule type" value="Genomic_DNA"/>
</dbReference>
<name>A0A4R8DJ87_9BACT</name>
<dbReference type="Pfam" id="PF03432">
    <property type="entry name" value="Relaxase"/>
    <property type="match status" value="1"/>
</dbReference>
<protein>
    <submittedName>
        <fullName evidence="3">Relaxase/mobilization nuclease-like protein</fullName>
    </submittedName>
</protein>
<evidence type="ECO:0000259" key="2">
    <source>
        <dbReference type="Pfam" id="PF03432"/>
    </source>
</evidence>
<dbReference type="InterPro" id="IPR005094">
    <property type="entry name" value="Endonuclease_MobA/VirD2"/>
</dbReference>
<dbReference type="RefSeq" id="WP_133998633.1">
    <property type="nucleotide sequence ID" value="NZ_SODV01000002.1"/>
</dbReference>
<dbReference type="AlphaFoldDB" id="A0A4R8DJ87"/>
<evidence type="ECO:0000256" key="1">
    <source>
        <dbReference type="SAM" id="MobiDB-lite"/>
    </source>
</evidence>
<organism evidence="3 4">
    <name type="scientific">Dinghuibacter silviterrae</name>
    <dbReference type="NCBI Taxonomy" id="1539049"/>
    <lineage>
        <taxon>Bacteria</taxon>
        <taxon>Pseudomonadati</taxon>
        <taxon>Bacteroidota</taxon>
        <taxon>Chitinophagia</taxon>
        <taxon>Chitinophagales</taxon>
        <taxon>Chitinophagaceae</taxon>
        <taxon>Dinghuibacter</taxon>
    </lineage>
</organism>
<dbReference type="OrthoDB" id="915634at2"/>
<sequence>MVVRIRTGKSIGKALSYNEHKIQQGDAKLILASGFSCDVDKLGFTEKLRRFEHLIQRNEKVNTNAVHLVLAFPPEEKLDTFTLQRIAMDYMDRIGFGGQPFLVYQHDDTGNRHIHIVTTSIRPNGTAINLHNLGREASDPARKAIEEEYGLIRAAGRNNTLNEYQPTKKLSWIAAHVTSQYRFTNLDELNAILHQFGVTADPGAEGSLQARNKGLIFSRVDEAGNKIGVTIKASKVYGRPTLHNLEKKYEHNQVKKQLLAFITQNALEKAIVHGRTPEELLSRLDNSGLELSFRQPEREGEPQIYIVDHRRKTVYAAADLNLSIEQHQALAQLILRESPTNQELRQQTARWYRQRPVSKATAGFAVSLVKSMFASPTDATSYGGPLPVRKKKKRKRPPL</sequence>
<feature type="compositionally biased region" description="Basic residues" evidence="1">
    <location>
        <begin position="388"/>
        <end position="399"/>
    </location>
</feature>
<keyword evidence="4" id="KW-1185">Reference proteome</keyword>